<keyword evidence="5" id="KW-1185">Reference proteome</keyword>
<dbReference type="InterPro" id="IPR043504">
    <property type="entry name" value="Peptidase_S1_PA_chymotrypsin"/>
</dbReference>
<accession>A0A1A9WY28</accession>
<reference evidence="4" key="2">
    <citation type="submission" date="2020-05" db="UniProtKB">
        <authorList>
            <consortium name="EnsemblMetazoa"/>
        </authorList>
    </citation>
    <scope>IDENTIFICATION</scope>
    <source>
        <strain evidence="4">IAEA</strain>
    </source>
</reference>
<feature type="domain" description="Peptidase S1" evidence="3">
    <location>
        <begin position="12"/>
        <end position="206"/>
    </location>
</feature>
<comment type="similarity">
    <text evidence="2">Belongs to the peptidase S1 family. CLIP subfamily.</text>
</comment>
<proteinExistence type="inferred from homology"/>
<dbReference type="Gene3D" id="2.40.10.10">
    <property type="entry name" value="Trypsin-like serine proteases"/>
    <property type="match status" value="1"/>
</dbReference>
<keyword evidence="1" id="KW-1015">Disulfide bond</keyword>
<dbReference type="Proteomes" id="UP000091820">
    <property type="component" value="Unassembled WGS sequence"/>
</dbReference>
<evidence type="ECO:0000256" key="2">
    <source>
        <dbReference type="ARBA" id="ARBA00024195"/>
    </source>
</evidence>
<dbReference type="InterPro" id="IPR009003">
    <property type="entry name" value="Peptidase_S1_PA"/>
</dbReference>
<protein>
    <recommendedName>
        <fullName evidence="3">Peptidase S1 domain-containing protein</fullName>
    </recommendedName>
</protein>
<evidence type="ECO:0000313" key="5">
    <source>
        <dbReference type="Proteomes" id="UP000091820"/>
    </source>
</evidence>
<reference evidence="5" key="1">
    <citation type="submission" date="2014-03" db="EMBL/GenBank/DDBJ databases">
        <authorList>
            <person name="Aksoy S."/>
            <person name="Warren W."/>
            <person name="Wilson R.K."/>
        </authorList>
    </citation>
    <scope>NUCLEOTIDE SEQUENCE [LARGE SCALE GENOMIC DNA]</scope>
    <source>
        <strain evidence="5">IAEA</strain>
    </source>
</reference>
<dbReference type="InterPro" id="IPR051487">
    <property type="entry name" value="Ser/Thr_Proteases_Immune/Dev"/>
</dbReference>
<evidence type="ECO:0000313" key="4">
    <source>
        <dbReference type="EnsemblMetazoa" id="GBRI036899-PA"/>
    </source>
</evidence>
<evidence type="ECO:0000256" key="1">
    <source>
        <dbReference type="ARBA" id="ARBA00023157"/>
    </source>
</evidence>
<evidence type="ECO:0000259" key="3">
    <source>
        <dbReference type="SMART" id="SM00020"/>
    </source>
</evidence>
<dbReference type="SUPFAM" id="SSF50494">
    <property type="entry name" value="Trypsin-like serine proteases"/>
    <property type="match status" value="1"/>
</dbReference>
<dbReference type="AlphaFoldDB" id="A0A1A9WY28"/>
<name>A0A1A9WY28_9MUSC</name>
<dbReference type="STRING" id="37001.A0A1A9WY28"/>
<dbReference type="PANTHER" id="PTHR24256">
    <property type="entry name" value="TRYPTASE-RELATED"/>
    <property type="match status" value="1"/>
</dbReference>
<sequence>MACWGYKRESGSIFMGAGVIIHEYAILTYHGVDIMHRQWPEGDQIFGFVLYDTEFCRFSSALNEVSWFSGYSLQNKHFVKVLKTDPQLAIIKVNEALKVSSVMPLPQKHPNIDAKCVVIGWQQLLMSELKEIEVEVWSYTKCLKNITTLFTKALCIYMYEPCLLLNGGEPLICDGILTGIVSSEFPICTNSSIRICTDVFQYRGWINEHLQLLGISKSNIRSPYLMHEIVMAVLALQHNNNNNFILLLISWKI</sequence>
<dbReference type="InterPro" id="IPR001254">
    <property type="entry name" value="Trypsin_dom"/>
</dbReference>
<dbReference type="VEuPathDB" id="VectorBase:GBRI036899"/>
<dbReference type="GO" id="GO:0006508">
    <property type="term" value="P:proteolysis"/>
    <property type="evidence" value="ECO:0007669"/>
    <property type="project" value="InterPro"/>
</dbReference>
<dbReference type="SMART" id="SM00020">
    <property type="entry name" value="Tryp_SPc"/>
    <property type="match status" value="1"/>
</dbReference>
<dbReference type="EnsemblMetazoa" id="GBRI036899-RA">
    <property type="protein sequence ID" value="GBRI036899-PA"/>
    <property type="gene ID" value="GBRI036899"/>
</dbReference>
<dbReference type="GO" id="GO:0004252">
    <property type="term" value="F:serine-type endopeptidase activity"/>
    <property type="evidence" value="ECO:0007669"/>
    <property type="project" value="InterPro"/>
</dbReference>
<dbReference type="Pfam" id="PF00089">
    <property type="entry name" value="Trypsin"/>
    <property type="match status" value="1"/>
</dbReference>
<organism evidence="4 5">
    <name type="scientific">Glossina brevipalpis</name>
    <dbReference type="NCBI Taxonomy" id="37001"/>
    <lineage>
        <taxon>Eukaryota</taxon>
        <taxon>Metazoa</taxon>
        <taxon>Ecdysozoa</taxon>
        <taxon>Arthropoda</taxon>
        <taxon>Hexapoda</taxon>
        <taxon>Insecta</taxon>
        <taxon>Pterygota</taxon>
        <taxon>Neoptera</taxon>
        <taxon>Endopterygota</taxon>
        <taxon>Diptera</taxon>
        <taxon>Brachycera</taxon>
        <taxon>Muscomorpha</taxon>
        <taxon>Hippoboscoidea</taxon>
        <taxon>Glossinidae</taxon>
        <taxon>Glossina</taxon>
    </lineage>
</organism>